<dbReference type="Pfam" id="PF09594">
    <property type="entry name" value="GT87"/>
    <property type="match status" value="1"/>
</dbReference>
<dbReference type="eggNOG" id="COG5650">
    <property type="taxonomic scope" value="Bacteria"/>
</dbReference>
<evidence type="ECO:0000256" key="4">
    <source>
        <dbReference type="ARBA" id="ARBA00022692"/>
    </source>
</evidence>
<sequence>MRNIFVLAATLATVVLAAVLVTLGHPLLDFQVYRAGGQAWLRGQELYGPGFPYDATTVRWPFTYPPFAAIVLSAVTLPSWPVATTAMTVAGALALAATCVAVTRRVRPGPAATRLGCALALGCLLLEPVSKTLSMGQINLVLMALVAADCLVARPRWPRGLLIGIAAAIKLTPAVFVLYFLATGQRRPAMTAGAAFLAASLVAFVLAPADSARYWFHTLADTGRIGPPIFADNQSLHGLLARFSLPSPLPTVLWLTLVGVVLAAVWTTCRRLRQRGHDVAALLVVALAGLLCSPVSWGHHWVWIAPAAVALCLHRPGRRAAVIATSGLVPFLVGAYRFLRGDEQNWSVAEHLVGNAYVVVGVAVLGGAWWCHGRPRRSAARRSGRVSTHREATMS</sequence>
<gene>
    <name evidence="9" type="ORF">SAMN04489726_1122</name>
</gene>
<protein>
    <submittedName>
        <fullName evidence="9">Alpha-1,2-mannosyltransferase</fullName>
    </submittedName>
</protein>
<organism evidence="9 10">
    <name type="scientific">Allokutzneria albata</name>
    <name type="common">Kibdelosporangium albatum</name>
    <dbReference type="NCBI Taxonomy" id="211114"/>
    <lineage>
        <taxon>Bacteria</taxon>
        <taxon>Bacillati</taxon>
        <taxon>Actinomycetota</taxon>
        <taxon>Actinomycetes</taxon>
        <taxon>Pseudonocardiales</taxon>
        <taxon>Pseudonocardiaceae</taxon>
        <taxon>Allokutzneria</taxon>
    </lineage>
</organism>
<evidence type="ECO:0000256" key="3">
    <source>
        <dbReference type="ARBA" id="ARBA00022679"/>
    </source>
</evidence>
<dbReference type="GO" id="GO:0016758">
    <property type="term" value="F:hexosyltransferase activity"/>
    <property type="evidence" value="ECO:0007669"/>
    <property type="project" value="InterPro"/>
</dbReference>
<proteinExistence type="inferred from homology"/>
<feature type="transmembrane region" description="Helical" evidence="8">
    <location>
        <begin position="115"/>
        <end position="148"/>
    </location>
</feature>
<feature type="transmembrane region" description="Helical" evidence="8">
    <location>
        <begin position="189"/>
        <end position="209"/>
    </location>
</feature>
<keyword evidence="2" id="KW-1003">Cell membrane</keyword>
<reference evidence="9 10" key="1">
    <citation type="submission" date="2016-10" db="EMBL/GenBank/DDBJ databases">
        <authorList>
            <person name="de Groot N.N."/>
        </authorList>
    </citation>
    <scope>NUCLEOTIDE SEQUENCE [LARGE SCALE GENOMIC DNA]</scope>
    <source>
        <strain evidence="9 10">DSM 44149</strain>
    </source>
</reference>
<keyword evidence="6 8" id="KW-0472">Membrane</keyword>
<keyword evidence="10" id="KW-1185">Reference proteome</keyword>
<dbReference type="Proteomes" id="UP000183376">
    <property type="component" value="Chromosome I"/>
</dbReference>
<keyword evidence="5 8" id="KW-1133">Transmembrane helix</keyword>
<evidence type="ECO:0000313" key="10">
    <source>
        <dbReference type="Proteomes" id="UP000183376"/>
    </source>
</evidence>
<dbReference type="STRING" id="211114.SAMN04489726_1122"/>
<comment type="similarity">
    <text evidence="7">Belongs to the glycosyltransferase 87 family.</text>
</comment>
<comment type="subcellular location">
    <subcellularLocation>
        <location evidence="1">Cell membrane</location>
        <topology evidence="1">Multi-pass membrane protein</topology>
    </subcellularLocation>
</comment>
<feature type="transmembrane region" description="Helical" evidence="8">
    <location>
        <begin position="160"/>
        <end position="182"/>
    </location>
</feature>
<feature type="transmembrane region" description="Helical" evidence="8">
    <location>
        <begin position="249"/>
        <end position="267"/>
    </location>
</feature>
<accession>A0A1G9SEU1</accession>
<keyword evidence="4 8" id="KW-0812">Transmembrane</keyword>
<name>A0A1G9SEU1_ALLAB</name>
<dbReference type="AlphaFoldDB" id="A0A1G9SEU1"/>
<evidence type="ECO:0000256" key="5">
    <source>
        <dbReference type="ARBA" id="ARBA00022989"/>
    </source>
</evidence>
<evidence type="ECO:0000256" key="7">
    <source>
        <dbReference type="ARBA" id="ARBA00024033"/>
    </source>
</evidence>
<keyword evidence="3 9" id="KW-0808">Transferase</keyword>
<evidence type="ECO:0000256" key="1">
    <source>
        <dbReference type="ARBA" id="ARBA00004651"/>
    </source>
</evidence>
<dbReference type="RefSeq" id="WP_052407918.1">
    <property type="nucleotide sequence ID" value="NZ_JOEF01000026.1"/>
</dbReference>
<dbReference type="InterPro" id="IPR018584">
    <property type="entry name" value="GT87"/>
</dbReference>
<dbReference type="EMBL" id="LT629701">
    <property type="protein sequence ID" value="SDM33998.1"/>
    <property type="molecule type" value="Genomic_DNA"/>
</dbReference>
<dbReference type="GO" id="GO:0005886">
    <property type="term" value="C:plasma membrane"/>
    <property type="evidence" value="ECO:0007669"/>
    <property type="project" value="UniProtKB-SubCell"/>
</dbReference>
<keyword evidence="9" id="KW-0328">Glycosyltransferase</keyword>
<feature type="transmembrane region" description="Helical" evidence="8">
    <location>
        <begin position="351"/>
        <end position="370"/>
    </location>
</feature>
<evidence type="ECO:0000256" key="2">
    <source>
        <dbReference type="ARBA" id="ARBA00022475"/>
    </source>
</evidence>
<feature type="transmembrane region" description="Helical" evidence="8">
    <location>
        <begin position="82"/>
        <end position="103"/>
    </location>
</feature>
<evidence type="ECO:0000256" key="6">
    <source>
        <dbReference type="ARBA" id="ARBA00023136"/>
    </source>
</evidence>
<evidence type="ECO:0000256" key="8">
    <source>
        <dbReference type="SAM" id="Phobius"/>
    </source>
</evidence>
<feature type="transmembrane region" description="Helical" evidence="8">
    <location>
        <begin position="279"/>
        <end position="300"/>
    </location>
</feature>
<evidence type="ECO:0000313" key="9">
    <source>
        <dbReference type="EMBL" id="SDM33998.1"/>
    </source>
</evidence>